<dbReference type="PROSITE" id="PS01359">
    <property type="entry name" value="ZF_PHD_1"/>
    <property type="match status" value="1"/>
</dbReference>
<keyword evidence="2" id="KW-0479">Metal-binding</keyword>
<name>A0A7I8LL90_SPIIN</name>
<evidence type="ECO:0000313" key="8">
    <source>
        <dbReference type="Proteomes" id="UP000663760"/>
    </source>
</evidence>
<dbReference type="Proteomes" id="UP000663760">
    <property type="component" value="Chromosome 18"/>
</dbReference>
<gene>
    <name evidence="7" type="ORF">SI8410_18021387</name>
</gene>
<dbReference type="InterPro" id="IPR011011">
    <property type="entry name" value="Znf_FYVE_PHD"/>
</dbReference>
<dbReference type="InterPro" id="IPR013083">
    <property type="entry name" value="Znf_RING/FYVE/PHD"/>
</dbReference>
<dbReference type="AlphaFoldDB" id="A0A7I8LL90"/>
<comment type="subcellular location">
    <subcellularLocation>
        <location evidence="1">Nucleus</location>
    </subcellularLocation>
</comment>
<dbReference type="InterPro" id="IPR019786">
    <property type="entry name" value="Zinc_finger_PHD-type_CS"/>
</dbReference>
<sequence length="426" mass="47320">MKGRSNRPPAPSAPSEDWGDGSWTVDCACGVTFDDGEEMVNCDVCGVWVHTRCSRFVKGEVSFACDKCKGRKRQHTSSVSPAAENNGNLYSCNGGIGGITNTEETEVAQLLAELPTKTDHCPPSASHRPPAFKLWTRAPIEERVHIQGVPGGDPALFQGLSSVFTSELWKCTGYVAKKFNFKYREFPCWEDEEEGENPTSRGADLLFSLSKDITPRGPVESYGYRQIPKTVRKDRKGPGSDAVIGGRLQTSAKKERSRIREAGVNSGSSSRDDTCKPNIYEDNLPKPARLDFENIKSEDRKDVMPLEARSGNCHEVHVNNPKMKHMLAAKTCDDDSANEVPLQKHRMELPVKPETCDEHDSSKTEISPKLNISIVRSGKASGPVKEEIQCIIFFRRISQLALVDREQLTRKVTILGKRMKIHLPVH</sequence>
<dbReference type="OrthoDB" id="79252at2759"/>
<dbReference type="SUPFAM" id="SSF57903">
    <property type="entry name" value="FYVE/PHD zinc finger"/>
    <property type="match status" value="1"/>
</dbReference>
<evidence type="ECO:0000256" key="2">
    <source>
        <dbReference type="ARBA" id="ARBA00022723"/>
    </source>
</evidence>
<keyword evidence="3" id="KW-0863">Zinc-finger</keyword>
<evidence type="ECO:0000313" key="7">
    <source>
        <dbReference type="EMBL" id="CAA7410709.1"/>
    </source>
</evidence>
<accession>A0A7I8LL90</accession>
<dbReference type="PANTHER" id="PTHR14571">
    <property type="entry name" value="HISTONE-LYSINE N-METHYLTRANSFERASE SET-26-RELATED"/>
    <property type="match status" value="1"/>
</dbReference>
<keyword evidence="4" id="KW-0862">Zinc</keyword>
<feature type="compositionally biased region" description="Basic and acidic residues" evidence="6">
    <location>
        <begin position="252"/>
        <end position="261"/>
    </location>
</feature>
<evidence type="ECO:0000256" key="4">
    <source>
        <dbReference type="ARBA" id="ARBA00022833"/>
    </source>
</evidence>
<reference evidence="7" key="1">
    <citation type="submission" date="2020-02" db="EMBL/GenBank/DDBJ databases">
        <authorList>
            <person name="Scholz U."/>
            <person name="Mascher M."/>
            <person name="Fiebig A."/>
        </authorList>
    </citation>
    <scope>NUCLEOTIDE SEQUENCE</scope>
</reference>
<evidence type="ECO:0000256" key="6">
    <source>
        <dbReference type="SAM" id="MobiDB-lite"/>
    </source>
</evidence>
<keyword evidence="8" id="KW-1185">Reference proteome</keyword>
<dbReference type="Gene3D" id="3.30.40.10">
    <property type="entry name" value="Zinc/RING finger domain, C3HC4 (zinc finger)"/>
    <property type="match status" value="1"/>
</dbReference>
<proteinExistence type="predicted"/>
<dbReference type="PANTHER" id="PTHR14571:SF9">
    <property type="entry name" value="HISTONE-LYSINE N-METHYLTRANSFERASE SET-26-RELATED"/>
    <property type="match status" value="1"/>
</dbReference>
<dbReference type="EMBL" id="LR746281">
    <property type="protein sequence ID" value="CAA7410709.1"/>
    <property type="molecule type" value="Genomic_DNA"/>
</dbReference>
<organism evidence="7 8">
    <name type="scientific">Spirodela intermedia</name>
    <name type="common">Intermediate duckweed</name>
    <dbReference type="NCBI Taxonomy" id="51605"/>
    <lineage>
        <taxon>Eukaryota</taxon>
        <taxon>Viridiplantae</taxon>
        <taxon>Streptophyta</taxon>
        <taxon>Embryophyta</taxon>
        <taxon>Tracheophyta</taxon>
        <taxon>Spermatophyta</taxon>
        <taxon>Magnoliopsida</taxon>
        <taxon>Liliopsida</taxon>
        <taxon>Araceae</taxon>
        <taxon>Lemnoideae</taxon>
        <taxon>Spirodela</taxon>
    </lineage>
</organism>
<dbReference type="GO" id="GO:0005634">
    <property type="term" value="C:nucleus"/>
    <property type="evidence" value="ECO:0007669"/>
    <property type="project" value="UniProtKB-SubCell"/>
</dbReference>
<feature type="region of interest" description="Disordered" evidence="6">
    <location>
        <begin position="228"/>
        <end position="283"/>
    </location>
</feature>
<evidence type="ECO:0000256" key="1">
    <source>
        <dbReference type="ARBA" id="ARBA00004123"/>
    </source>
</evidence>
<evidence type="ECO:0000256" key="5">
    <source>
        <dbReference type="ARBA" id="ARBA00023242"/>
    </source>
</evidence>
<evidence type="ECO:0000256" key="3">
    <source>
        <dbReference type="ARBA" id="ARBA00022771"/>
    </source>
</evidence>
<dbReference type="GO" id="GO:0008270">
    <property type="term" value="F:zinc ion binding"/>
    <property type="evidence" value="ECO:0007669"/>
    <property type="project" value="UniProtKB-KW"/>
</dbReference>
<protein>
    <submittedName>
        <fullName evidence="7">Uncharacterized protein</fullName>
    </submittedName>
</protein>
<keyword evidence="5" id="KW-0539">Nucleus</keyword>